<comment type="caution">
    <text evidence="1">The sequence shown here is derived from an EMBL/GenBank/DDBJ whole genome shotgun (WGS) entry which is preliminary data.</text>
</comment>
<reference evidence="1 2" key="1">
    <citation type="submission" date="2018-05" db="EMBL/GenBank/DDBJ databases">
        <title>Genetic diversity of glacier-inhabiting Cryobacterium bacteria in China and description of Cryobacterium mengkeensis sp. nov. and Arthrobacter glacialis sp. nov.</title>
        <authorList>
            <person name="Liu Q."/>
            <person name="Xin Y.-H."/>
        </authorList>
    </citation>
    <scope>NUCLEOTIDE SEQUENCE [LARGE SCALE GENOMIC DNA]</scope>
    <source>
        <strain evidence="1 2">SK-1</strain>
    </source>
</reference>
<evidence type="ECO:0000313" key="1">
    <source>
        <dbReference type="EMBL" id="PXA67973.1"/>
    </source>
</evidence>
<name>A0A317ZSB7_9MICO</name>
<dbReference type="AlphaFoldDB" id="A0A317ZSB7"/>
<dbReference type="OrthoDB" id="3511915at2"/>
<sequence>MNLSAELEIPPRSAPTIVLRGDPMTALRPLSQLPNVLATPAQPGRPFRRRAIRAVATGVDASADAALTCRGLKSRLRRELLPSQRLCEWLPHLKHVIFVVAEPTHLRETAVLGIADRFAEYAHAHLERVCGAYVTVTVLLVADCAQPGLLAERIDQRASLGPLDPYLALPWRDVAEQPIQLSAAAAYC</sequence>
<evidence type="ECO:0000313" key="2">
    <source>
        <dbReference type="Proteomes" id="UP000246722"/>
    </source>
</evidence>
<gene>
    <name evidence="1" type="ORF">CTB96_15035</name>
</gene>
<keyword evidence="2" id="KW-1185">Reference proteome</keyword>
<proteinExistence type="predicted"/>
<dbReference type="EMBL" id="QHLY01000012">
    <property type="protein sequence ID" value="PXA67973.1"/>
    <property type="molecule type" value="Genomic_DNA"/>
</dbReference>
<protein>
    <submittedName>
        <fullName evidence="1">Uncharacterized protein</fullName>
    </submittedName>
</protein>
<organism evidence="1 2">
    <name type="scientific">Cryobacterium arcticum</name>
    <dbReference type="NCBI Taxonomy" id="670052"/>
    <lineage>
        <taxon>Bacteria</taxon>
        <taxon>Bacillati</taxon>
        <taxon>Actinomycetota</taxon>
        <taxon>Actinomycetes</taxon>
        <taxon>Micrococcales</taxon>
        <taxon>Microbacteriaceae</taxon>
        <taxon>Cryobacterium</taxon>
    </lineage>
</organism>
<dbReference type="RefSeq" id="WP_110127645.1">
    <property type="nucleotide sequence ID" value="NZ_QHLY01000012.1"/>
</dbReference>
<dbReference type="Proteomes" id="UP000246722">
    <property type="component" value="Unassembled WGS sequence"/>
</dbReference>
<accession>A0A317ZSB7</accession>